<feature type="domain" description="Probable sensor" evidence="1">
    <location>
        <begin position="32"/>
        <end position="129"/>
    </location>
</feature>
<protein>
    <recommendedName>
        <fullName evidence="1">Probable sensor domain-containing protein</fullName>
    </recommendedName>
</protein>
<comment type="caution">
    <text evidence="2">The sequence shown here is derived from an EMBL/GenBank/DDBJ whole genome shotgun (WGS) entry which is preliminary data.</text>
</comment>
<name>A0A7V4G777_9BACT</name>
<organism evidence="2">
    <name type="scientific">Desulfobacca acetoxidans</name>
    <dbReference type="NCBI Taxonomy" id="60893"/>
    <lineage>
        <taxon>Bacteria</taxon>
        <taxon>Pseudomonadati</taxon>
        <taxon>Thermodesulfobacteriota</taxon>
        <taxon>Desulfobaccia</taxon>
        <taxon>Desulfobaccales</taxon>
        <taxon>Desulfobaccaceae</taxon>
        <taxon>Desulfobacca</taxon>
    </lineage>
</organism>
<proteinExistence type="predicted"/>
<evidence type="ECO:0000313" key="2">
    <source>
        <dbReference type="EMBL" id="HGS04451.1"/>
    </source>
</evidence>
<dbReference type="AlphaFoldDB" id="A0A7V4G777"/>
<dbReference type="EMBL" id="DSXI01000096">
    <property type="protein sequence ID" value="HGS04451.1"/>
    <property type="molecule type" value="Genomic_DNA"/>
</dbReference>
<dbReference type="SUPFAM" id="SSF143597">
    <property type="entry name" value="YojJ-like"/>
    <property type="match status" value="1"/>
</dbReference>
<dbReference type="Pfam" id="PF21751">
    <property type="entry name" value="DACNV"/>
    <property type="match status" value="1"/>
</dbReference>
<dbReference type="InterPro" id="IPR036888">
    <property type="entry name" value="DNA_integrity_DisA_N_sf"/>
</dbReference>
<dbReference type="InterPro" id="IPR048551">
    <property type="entry name" value="DACNV"/>
</dbReference>
<evidence type="ECO:0000259" key="1">
    <source>
        <dbReference type="Pfam" id="PF21751"/>
    </source>
</evidence>
<sequence>MYAYHDDLAGLIRDCWPTEAEDRLEPGQFPAVSLPAPPFFENLLSICYQVSMLREEERPVILRVLLAGPELFSHQGFPPKGLHRLVFSKPRPCNETELKKLSPAVNFSRSLVGVNLNQEGDWQIWGLVHSGTRWLQHHHGGRKVPPNFPNAPVIWIRGTGRLTVLRGTESLATLTEGRIITPAINVFESVWLKEYFGLAQLEWPEMYLTLWEKQNWHNLIDPNLPGLIVRQAIMRIISTMREAHKGGTMIILPHERRNEFTSRNPLLNIKYQFQEDETRYRSLSLMLETLQTLAEEKGHKIDPGKKLSWQEYIASDSQKLSCLEEAWLELSHQIADFAKVDGAVVLTKGGCMLGFGGMILGDYDQVTTVARARDIEGKHRLEELTENVGARHRSVYYLCHQVPEALGIVISQDGNARFIKSKDGQVTYWEQAISFALKIS</sequence>
<reference evidence="2" key="1">
    <citation type="journal article" date="2020" name="mSystems">
        <title>Genome- and Community-Level Interaction Insights into Carbon Utilization and Element Cycling Functions of Hydrothermarchaeota in Hydrothermal Sediment.</title>
        <authorList>
            <person name="Zhou Z."/>
            <person name="Liu Y."/>
            <person name="Xu W."/>
            <person name="Pan J."/>
            <person name="Luo Z.H."/>
            <person name="Li M."/>
        </authorList>
    </citation>
    <scope>NUCLEOTIDE SEQUENCE [LARGE SCALE GENOMIC DNA]</scope>
    <source>
        <strain evidence="2">SpSt-548</strain>
    </source>
</reference>
<gene>
    <name evidence="2" type="ORF">ENT08_01700</name>
</gene>
<accession>A0A7V4G777</accession>